<dbReference type="AlphaFoldDB" id="A0A7R9D550"/>
<dbReference type="InterPro" id="IPR050588">
    <property type="entry name" value="WNK_Ser-Thr_kinase"/>
</dbReference>
<dbReference type="FunFam" id="1.10.510.10:FF:001965">
    <property type="match status" value="1"/>
</dbReference>
<feature type="region of interest" description="Disordered" evidence="1">
    <location>
        <begin position="1"/>
        <end position="193"/>
    </location>
</feature>
<dbReference type="Pfam" id="PF00069">
    <property type="entry name" value="Pkinase"/>
    <property type="match status" value="1"/>
</dbReference>
<sequence length="501" mass="55088">MSKSHWARSGNNNISANTTQTVDNHRSGSAHSVTGNAGVGSLASGVNNRGDGGLAAHKRARSASSNSTNEASPTRKKNLIGSTVRGFFQSRGKERYDVHRPQHSAVSTPPAFTNPPLRVIERSCATRNRRKLTSPGTAGATTQHATHDRKVSTPTLSGRSTPSFRRPSRPGSQEVLPSTTANPSTHDETPEVTVGPFKLEGCLPEIEPDLLVEPIPLVVSASVKEALEVCVKGVCEEDGKIGGEKAGAPDHENDDDEEKAIGVSPDGRFLKFEEEIGRGSFKTVYKGLDTQTGVAVAWCELQEKKLNKSERLRFREEAEMLKGLQHPNIVRFYDYWEVTLTKRKYIVLVTELMTSGTLKTYLRRFKKINPKVLKSWCRQILKGLSFLHSRTPPIIHRDLKCDNIFITGTTGSVKIGDLGLATLKNRSFAKSVIGTPEFMAPEMYEEHYDESVDVYAFGMCMLEMATSEYPYSECTGPAQIYKKVVSVSGMNCFGFGVVCWV</sequence>
<reference evidence="3" key="1">
    <citation type="submission" date="2020-11" db="EMBL/GenBank/DDBJ databases">
        <authorList>
            <person name="Tran Van P."/>
        </authorList>
    </citation>
    <scope>NUCLEOTIDE SEQUENCE</scope>
</reference>
<feature type="compositionally biased region" description="Polar residues" evidence="1">
    <location>
        <begin position="175"/>
        <end position="184"/>
    </location>
</feature>
<dbReference type="FunFam" id="3.30.200.20:FF:000010">
    <property type="entry name" value="Serine/threonine-protein kinase WNK1 isoform 2"/>
    <property type="match status" value="1"/>
</dbReference>
<dbReference type="PROSITE" id="PS50011">
    <property type="entry name" value="PROTEIN_KINASE_DOM"/>
    <property type="match status" value="1"/>
</dbReference>
<dbReference type="PANTHER" id="PTHR13902">
    <property type="entry name" value="SERINE/THREONINE-PROTEIN KINASE WNK WITH NO LYSINE -RELATED"/>
    <property type="match status" value="1"/>
</dbReference>
<dbReference type="GO" id="GO:0004672">
    <property type="term" value="F:protein kinase activity"/>
    <property type="evidence" value="ECO:0007669"/>
    <property type="project" value="InterPro"/>
</dbReference>
<accession>A0A7R9D550</accession>
<dbReference type="InterPro" id="IPR008271">
    <property type="entry name" value="Ser/Thr_kinase_AS"/>
</dbReference>
<feature type="compositionally biased region" description="Low complexity" evidence="1">
    <location>
        <begin position="157"/>
        <end position="172"/>
    </location>
</feature>
<protein>
    <recommendedName>
        <fullName evidence="2">Protein kinase domain-containing protein</fullName>
    </recommendedName>
</protein>
<evidence type="ECO:0000313" key="3">
    <source>
        <dbReference type="EMBL" id="CAD7408223.1"/>
    </source>
</evidence>
<dbReference type="PROSITE" id="PS00108">
    <property type="entry name" value="PROTEIN_KINASE_ST"/>
    <property type="match status" value="1"/>
</dbReference>
<organism evidence="3">
    <name type="scientific">Timema cristinae</name>
    <name type="common">Walking stick</name>
    <dbReference type="NCBI Taxonomy" id="61476"/>
    <lineage>
        <taxon>Eukaryota</taxon>
        <taxon>Metazoa</taxon>
        <taxon>Ecdysozoa</taxon>
        <taxon>Arthropoda</taxon>
        <taxon>Hexapoda</taxon>
        <taxon>Insecta</taxon>
        <taxon>Pterygota</taxon>
        <taxon>Neoptera</taxon>
        <taxon>Polyneoptera</taxon>
        <taxon>Phasmatodea</taxon>
        <taxon>Timematodea</taxon>
        <taxon>Timematoidea</taxon>
        <taxon>Timematidae</taxon>
        <taxon>Timema</taxon>
    </lineage>
</organism>
<feature type="compositionally biased region" description="Polar residues" evidence="1">
    <location>
        <begin position="1"/>
        <end position="35"/>
    </location>
</feature>
<gene>
    <name evidence="3" type="ORF">TCEB3V08_LOCUS9428</name>
</gene>
<dbReference type="CDD" id="cd13983">
    <property type="entry name" value="STKc_WNK"/>
    <property type="match status" value="1"/>
</dbReference>
<dbReference type="GO" id="GO:0005524">
    <property type="term" value="F:ATP binding"/>
    <property type="evidence" value="ECO:0007669"/>
    <property type="project" value="InterPro"/>
</dbReference>
<dbReference type="SUPFAM" id="SSF56112">
    <property type="entry name" value="Protein kinase-like (PK-like)"/>
    <property type="match status" value="1"/>
</dbReference>
<dbReference type="EMBL" id="OC320505">
    <property type="protein sequence ID" value="CAD7408223.1"/>
    <property type="molecule type" value="Genomic_DNA"/>
</dbReference>
<dbReference type="InterPro" id="IPR000719">
    <property type="entry name" value="Prot_kinase_dom"/>
</dbReference>
<dbReference type="SMART" id="SM00220">
    <property type="entry name" value="S_TKc"/>
    <property type="match status" value="1"/>
</dbReference>
<feature type="compositionally biased region" description="Polar residues" evidence="1">
    <location>
        <begin position="62"/>
        <end position="72"/>
    </location>
</feature>
<evidence type="ECO:0000256" key="1">
    <source>
        <dbReference type="SAM" id="MobiDB-lite"/>
    </source>
</evidence>
<name>A0A7R9D550_TIMCR</name>
<feature type="compositionally biased region" description="Basic and acidic residues" evidence="1">
    <location>
        <begin position="91"/>
        <end position="100"/>
    </location>
</feature>
<proteinExistence type="predicted"/>
<evidence type="ECO:0000259" key="2">
    <source>
        <dbReference type="PROSITE" id="PS50011"/>
    </source>
</evidence>
<dbReference type="Gene3D" id="3.30.200.20">
    <property type="entry name" value="Phosphorylase Kinase, domain 1"/>
    <property type="match status" value="1"/>
</dbReference>
<feature type="domain" description="Protein kinase" evidence="2">
    <location>
        <begin position="270"/>
        <end position="501"/>
    </location>
</feature>
<dbReference type="Gene3D" id="1.10.510.10">
    <property type="entry name" value="Transferase(Phosphotransferase) domain 1"/>
    <property type="match status" value="1"/>
</dbReference>
<dbReference type="InterPro" id="IPR011009">
    <property type="entry name" value="Kinase-like_dom_sf"/>
</dbReference>